<evidence type="ECO:0000313" key="2">
    <source>
        <dbReference type="Proteomes" id="UP000236754"/>
    </source>
</evidence>
<dbReference type="OrthoDB" id="4170613at2"/>
<dbReference type="RefSeq" id="WP_103886514.1">
    <property type="nucleotide sequence ID" value="NZ_FNVU01000006.1"/>
</dbReference>
<proteinExistence type="predicted"/>
<organism evidence="1 2">
    <name type="scientific">Actinacidiphila yanglinensis</name>
    <dbReference type="NCBI Taxonomy" id="310779"/>
    <lineage>
        <taxon>Bacteria</taxon>
        <taxon>Bacillati</taxon>
        <taxon>Actinomycetota</taxon>
        <taxon>Actinomycetes</taxon>
        <taxon>Kitasatosporales</taxon>
        <taxon>Streptomycetaceae</taxon>
        <taxon>Actinacidiphila</taxon>
    </lineage>
</organism>
<evidence type="ECO:0000313" key="1">
    <source>
        <dbReference type="EMBL" id="SEG55979.1"/>
    </source>
</evidence>
<dbReference type="EMBL" id="FNVU01000006">
    <property type="protein sequence ID" value="SEG55979.1"/>
    <property type="molecule type" value="Genomic_DNA"/>
</dbReference>
<dbReference type="AlphaFoldDB" id="A0A1H6B557"/>
<dbReference type="Proteomes" id="UP000236754">
    <property type="component" value="Unassembled WGS sequence"/>
</dbReference>
<name>A0A1H6B557_9ACTN</name>
<reference evidence="1 2" key="1">
    <citation type="submission" date="2016-10" db="EMBL/GenBank/DDBJ databases">
        <authorList>
            <person name="de Groot N.N."/>
        </authorList>
    </citation>
    <scope>NUCLEOTIDE SEQUENCE [LARGE SCALE GENOMIC DNA]</scope>
    <source>
        <strain evidence="1 2">CGMCC 4.2023</strain>
    </source>
</reference>
<accession>A0A1H6B557</accession>
<sequence>MDVTFTKLGGRRYRMAVVREHGPELAPRQGPGYHDHLPHDAVHFLVEAEAGLSGGVFGRIAAGWNNLFWPADPALKRRQARREAKRSPTAAEHADMARSENLASYCLPLWELRAGLVAELPHWVAEMEATQPGLRESPLVARILARLDDFAARWHALPDGAGLTLTWLPTPSRPHLRRTTRGSGRRLG</sequence>
<gene>
    <name evidence="1" type="ORF">SAMN05216223_106243</name>
</gene>
<protein>
    <submittedName>
        <fullName evidence="1">Uncharacterized protein</fullName>
    </submittedName>
</protein>
<keyword evidence="2" id="KW-1185">Reference proteome</keyword>